<organism evidence="3 4">
    <name type="scientific">Lentisphaera profundi</name>
    <dbReference type="NCBI Taxonomy" id="1658616"/>
    <lineage>
        <taxon>Bacteria</taxon>
        <taxon>Pseudomonadati</taxon>
        <taxon>Lentisphaerota</taxon>
        <taxon>Lentisphaeria</taxon>
        <taxon>Lentisphaerales</taxon>
        <taxon>Lentisphaeraceae</taxon>
        <taxon>Lentisphaera</taxon>
    </lineage>
</organism>
<feature type="domain" description="3-keto-alpha-glucoside-1,2-lyase/3-keto-2-hydroxy-glucal hydratase" evidence="2">
    <location>
        <begin position="235"/>
        <end position="438"/>
    </location>
</feature>
<gene>
    <name evidence="3" type="ORF">PQO03_12240</name>
</gene>
<dbReference type="RefSeq" id="WP_274153478.1">
    <property type="nucleotide sequence ID" value="NZ_CP117812.1"/>
</dbReference>
<keyword evidence="4" id="KW-1185">Reference proteome</keyword>
<protein>
    <submittedName>
        <fullName evidence="3">DUF1080 domain-containing protein</fullName>
    </submittedName>
</protein>
<dbReference type="EMBL" id="CP117812">
    <property type="protein sequence ID" value="WDE98607.1"/>
    <property type="molecule type" value="Genomic_DNA"/>
</dbReference>
<feature type="chain" id="PRO_5047351990" evidence="1">
    <location>
        <begin position="21"/>
        <end position="440"/>
    </location>
</feature>
<keyword evidence="1" id="KW-0732">Signal</keyword>
<accession>A0ABY7W0G0</accession>
<dbReference type="InterPro" id="IPR010496">
    <property type="entry name" value="AL/BT2_dom"/>
</dbReference>
<dbReference type="Pfam" id="PF06439">
    <property type="entry name" value="3keto-disac_hyd"/>
    <property type="match status" value="2"/>
</dbReference>
<reference evidence="3 4" key="1">
    <citation type="submission" date="2023-02" db="EMBL/GenBank/DDBJ databases">
        <title>Genome sequence of Lentisphaera profundi SAORIC-696.</title>
        <authorList>
            <person name="Kim e."/>
            <person name="Cho J.-C."/>
            <person name="Choi A."/>
            <person name="Kang I."/>
        </authorList>
    </citation>
    <scope>NUCLEOTIDE SEQUENCE [LARGE SCALE GENOMIC DNA]</scope>
    <source>
        <strain evidence="3 4">SAORIC-696</strain>
    </source>
</reference>
<name>A0ABY7W0G0_9BACT</name>
<evidence type="ECO:0000313" key="3">
    <source>
        <dbReference type="EMBL" id="WDE98607.1"/>
    </source>
</evidence>
<feature type="domain" description="3-keto-alpha-glucoside-1,2-lyase/3-keto-2-hydroxy-glucal hydratase" evidence="2">
    <location>
        <begin position="29"/>
        <end position="215"/>
    </location>
</feature>
<evidence type="ECO:0000256" key="1">
    <source>
        <dbReference type="SAM" id="SignalP"/>
    </source>
</evidence>
<dbReference type="Gene3D" id="2.60.120.560">
    <property type="entry name" value="Exo-inulinase, domain 1"/>
    <property type="match status" value="2"/>
</dbReference>
<sequence length="440" mass="49264">MNLLKTCSALLFILISTSYASTNNQDLKFTTLFEKGADLEQNWIGNFPGYKVVDDTLVIQNRGGNIYTKKAYQDYVFQFEFKLEAGANNGVGIRAPHPQDRTIKRHDPAYSTVEIQILDNTAPKYAKLKDYQFHGSAYGIAAAKKGAEKALGEWNQQEIRLQGNHLIVTLNNQVILDTDISEGDAGKYALGRNRASGHICFAGHGPGVAIRNVKVAELDNSFTLAKEDNIAPEAFTALFDGKSFTNWKGLLERPFDKPHKRRGLAPEKLKALQAKADESMNQHWHLQDGVLFFDGGKGGHSLVTAKKYGNFEFHCSWKIAPNSDSGLYLRGLPQVQIWDPADVKAHKHGSDKGSGGLWNNKKLGRWPLVVADKPAGEWNHFFIRMIGDRVTIWLNSKLIVNDAPLENLWEKGKPIPVMEQIELQCHGDPVWFKNISIREL</sequence>
<feature type="signal peptide" evidence="1">
    <location>
        <begin position="1"/>
        <end position="20"/>
    </location>
</feature>
<proteinExistence type="predicted"/>
<dbReference type="Proteomes" id="UP001214250">
    <property type="component" value="Chromosome 2"/>
</dbReference>
<evidence type="ECO:0000259" key="2">
    <source>
        <dbReference type="Pfam" id="PF06439"/>
    </source>
</evidence>
<evidence type="ECO:0000313" key="4">
    <source>
        <dbReference type="Proteomes" id="UP001214250"/>
    </source>
</evidence>